<keyword evidence="2" id="KW-1185">Reference proteome</keyword>
<sequence length="67" mass="7128">MVSIMARVYPPIIDDCQSFSLNGGISSSCSSPWVKVALLIREPRMRTTCVPVLSGSARCSFGSSSTS</sequence>
<dbReference type="PROSITE" id="PS51257">
    <property type="entry name" value="PROKAR_LIPOPROTEIN"/>
    <property type="match status" value="1"/>
</dbReference>
<comment type="caution">
    <text evidence="1">The sequence shown here is derived from an EMBL/GenBank/DDBJ whole genome shotgun (WGS) entry which is preliminary data.</text>
</comment>
<evidence type="ECO:0000313" key="2">
    <source>
        <dbReference type="Proteomes" id="UP000265520"/>
    </source>
</evidence>
<reference evidence="1 2" key="1">
    <citation type="journal article" date="2018" name="Front. Plant Sci.">
        <title>Red Clover (Trifolium pratense) and Zigzag Clover (T. medium) - A Picture of Genomic Similarities and Differences.</title>
        <authorList>
            <person name="Dluhosova J."/>
            <person name="Istvanek J."/>
            <person name="Nedelnik J."/>
            <person name="Repkova J."/>
        </authorList>
    </citation>
    <scope>NUCLEOTIDE SEQUENCE [LARGE SCALE GENOMIC DNA]</scope>
    <source>
        <strain evidence="2">cv. 10/8</strain>
        <tissue evidence="1">Leaf</tissue>
    </source>
</reference>
<accession>A0A392SS56</accession>
<dbReference type="AlphaFoldDB" id="A0A392SS56"/>
<proteinExistence type="predicted"/>
<evidence type="ECO:0000313" key="1">
    <source>
        <dbReference type="EMBL" id="MCI51691.1"/>
    </source>
</evidence>
<name>A0A392SS56_9FABA</name>
<protein>
    <submittedName>
        <fullName evidence="1">Uncharacterized protein</fullName>
    </submittedName>
</protein>
<dbReference type="EMBL" id="LXQA010435842">
    <property type="protein sequence ID" value="MCI51691.1"/>
    <property type="molecule type" value="Genomic_DNA"/>
</dbReference>
<organism evidence="1 2">
    <name type="scientific">Trifolium medium</name>
    <dbReference type="NCBI Taxonomy" id="97028"/>
    <lineage>
        <taxon>Eukaryota</taxon>
        <taxon>Viridiplantae</taxon>
        <taxon>Streptophyta</taxon>
        <taxon>Embryophyta</taxon>
        <taxon>Tracheophyta</taxon>
        <taxon>Spermatophyta</taxon>
        <taxon>Magnoliopsida</taxon>
        <taxon>eudicotyledons</taxon>
        <taxon>Gunneridae</taxon>
        <taxon>Pentapetalae</taxon>
        <taxon>rosids</taxon>
        <taxon>fabids</taxon>
        <taxon>Fabales</taxon>
        <taxon>Fabaceae</taxon>
        <taxon>Papilionoideae</taxon>
        <taxon>50 kb inversion clade</taxon>
        <taxon>NPAAA clade</taxon>
        <taxon>Hologalegina</taxon>
        <taxon>IRL clade</taxon>
        <taxon>Trifolieae</taxon>
        <taxon>Trifolium</taxon>
    </lineage>
</organism>
<dbReference type="Proteomes" id="UP000265520">
    <property type="component" value="Unassembled WGS sequence"/>
</dbReference>